<keyword evidence="5" id="KW-0732">Signal</keyword>
<dbReference type="InterPro" id="IPR016169">
    <property type="entry name" value="FAD-bd_PCMH_sub2"/>
</dbReference>
<evidence type="ECO:0000256" key="4">
    <source>
        <dbReference type="ARBA" id="ARBA00023002"/>
    </source>
</evidence>
<evidence type="ECO:0000256" key="3">
    <source>
        <dbReference type="ARBA" id="ARBA00022827"/>
    </source>
</evidence>
<dbReference type="EMBL" id="JARVKM010000031">
    <property type="protein sequence ID" value="KAK9775840.1"/>
    <property type="molecule type" value="Genomic_DNA"/>
</dbReference>
<organism evidence="7 8">
    <name type="scientific">Seiridium cardinale</name>
    <dbReference type="NCBI Taxonomy" id="138064"/>
    <lineage>
        <taxon>Eukaryota</taxon>
        <taxon>Fungi</taxon>
        <taxon>Dikarya</taxon>
        <taxon>Ascomycota</taxon>
        <taxon>Pezizomycotina</taxon>
        <taxon>Sordariomycetes</taxon>
        <taxon>Xylariomycetidae</taxon>
        <taxon>Amphisphaeriales</taxon>
        <taxon>Sporocadaceae</taxon>
        <taxon>Seiridium</taxon>
    </lineage>
</organism>
<gene>
    <name evidence="7" type="ORF">SCAR479_07365</name>
</gene>
<feature type="chain" id="PRO_5045713058" evidence="5">
    <location>
        <begin position="22"/>
        <end position="502"/>
    </location>
</feature>
<evidence type="ECO:0000256" key="2">
    <source>
        <dbReference type="ARBA" id="ARBA00022630"/>
    </source>
</evidence>
<evidence type="ECO:0000313" key="8">
    <source>
        <dbReference type="Proteomes" id="UP001465668"/>
    </source>
</evidence>
<sequence length="502" mass="54243">MSLSRVLIGFAGLVFPVMTIAYSARPQVDLCHLTDARLPGRVAFSNSTEYQDAQGSYYTAQEREVIPNCVFRPTSTADVACFVMLAVANDPCRNCSLSRPLFAVRGGGHTLWQGAANANGSVTIDMRGMNSFSLSADNEIASIGGGSNFADIYPQLVPHNLTVLGGRIPGVAAGGFLSGGGKNFLSRRHGFGCDNIHGYEVVLANGDVIYASASENEDLWLALKGGSNNFGIITRYDLATYPLYLMWGGTTLLDYNSEVLEAEAQAFSDFMLPENLDDAADLTVLLGFVNVSFFIENTLYYSDAVPDPPVFANFTSLPGITTRNLELATVAEHVDLAGSIVPLTIPRSFELVYAFHNADGATYAELIQTWQDGISSIDDIEGLQILFLTQPMPVTNGTNSLGLPVHDTDLAMTVLTAAWDNVADDDTVGNALQSIVDLHEDILKKTGLSIPFKYLNYADVTQNPISTYGEENIAHLWATSKKYDPNGLWQTRVPGCKLPQTS</sequence>
<feature type="domain" description="FAD-binding PCMH-type" evidence="6">
    <location>
        <begin position="63"/>
        <end position="243"/>
    </location>
</feature>
<dbReference type="InterPro" id="IPR006094">
    <property type="entry name" value="Oxid_FAD_bind_N"/>
</dbReference>
<keyword evidence="2" id="KW-0285">Flavoprotein</keyword>
<evidence type="ECO:0000313" key="7">
    <source>
        <dbReference type="EMBL" id="KAK9775840.1"/>
    </source>
</evidence>
<keyword evidence="3" id="KW-0274">FAD</keyword>
<protein>
    <submittedName>
        <fullName evidence="7">FAD-binding PCMH-type domain-containing protein</fullName>
    </submittedName>
</protein>
<comment type="similarity">
    <text evidence="1">Belongs to the oxygen-dependent FAD-linked oxidoreductase family.</text>
</comment>
<feature type="signal peptide" evidence="5">
    <location>
        <begin position="1"/>
        <end position="21"/>
    </location>
</feature>
<evidence type="ECO:0000259" key="6">
    <source>
        <dbReference type="PROSITE" id="PS51387"/>
    </source>
</evidence>
<dbReference type="InterPro" id="IPR050416">
    <property type="entry name" value="FAD-linked_Oxidoreductase"/>
</dbReference>
<dbReference type="InterPro" id="IPR016166">
    <property type="entry name" value="FAD-bd_PCMH"/>
</dbReference>
<dbReference type="Gene3D" id="3.30.465.10">
    <property type="match status" value="1"/>
</dbReference>
<dbReference type="Pfam" id="PF01565">
    <property type="entry name" value="FAD_binding_4"/>
    <property type="match status" value="1"/>
</dbReference>
<reference evidence="7 8" key="1">
    <citation type="submission" date="2024-02" db="EMBL/GenBank/DDBJ databases">
        <title>First draft genome assembly of two strains of Seiridium cardinale.</title>
        <authorList>
            <person name="Emiliani G."/>
            <person name="Scali E."/>
        </authorList>
    </citation>
    <scope>NUCLEOTIDE SEQUENCE [LARGE SCALE GENOMIC DNA]</scope>
    <source>
        <strain evidence="7 8">BM-138-000479</strain>
    </source>
</reference>
<dbReference type="SUPFAM" id="SSF56176">
    <property type="entry name" value="FAD-binding/transporter-associated domain-like"/>
    <property type="match status" value="1"/>
</dbReference>
<proteinExistence type="inferred from homology"/>
<dbReference type="InterPro" id="IPR036318">
    <property type="entry name" value="FAD-bd_PCMH-like_sf"/>
</dbReference>
<dbReference type="PROSITE" id="PS51387">
    <property type="entry name" value="FAD_PCMH"/>
    <property type="match status" value="1"/>
</dbReference>
<keyword evidence="8" id="KW-1185">Reference proteome</keyword>
<accession>A0ABR2XQF0</accession>
<dbReference type="Proteomes" id="UP001465668">
    <property type="component" value="Unassembled WGS sequence"/>
</dbReference>
<dbReference type="PANTHER" id="PTHR42973:SF22">
    <property type="entry name" value="FAD-BINDING PCMH-TYPE DOMAIN-CONTAINING PROTEIN-RELATED"/>
    <property type="match status" value="1"/>
</dbReference>
<comment type="caution">
    <text evidence="7">The sequence shown here is derived from an EMBL/GenBank/DDBJ whole genome shotgun (WGS) entry which is preliminary data.</text>
</comment>
<name>A0ABR2XQF0_9PEZI</name>
<keyword evidence="4" id="KW-0560">Oxidoreductase</keyword>
<evidence type="ECO:0000256" key="1">
    <source>
        <dbReference type="ARBA" id="ARBA00005466"/>
    </source>
</evidence>
<evidence type="ECO:0000256" key="5">
    <source>
        <dbReference type="SAM" id="SignalP"/>
    </source>
</evidence>
<dbReference type="PANTHER" id="PTHR42973">
    <property type="entry name" value="BINDING OXIDOREDUCTASE, PUTATIVE (AFU_ORTHOLOGUE AFUA_1G17690)-RELATED"/>
    <property type="match status" value="1"/>
</dbReference>